<dbReference type="InterPro" id="IPR027417">
    <property type="entry name" value="P-loop_NTPase"/>
</dbReference>
<comment type="caution">
    <text evidence="4">The sequence shown here is derived from an EMBL/GenBank/DDBJ whole genome shotgun (WGS) entry which is preliminary data.</text>
</comment>
<keyword evidence="2" id="KW-0808">Transferase</keyword>
<dbReference type="InterPro" id="IPR000863">
    <property type="entry name" value="Sulfotransferase_dom"/>
</dbReference>
<dbReference type="Gene3D" id="3.40.50.300">
    <property type="entry name" value="P-loop containing nucleotide triphosphate hydrolases"/>
    <property type="match status" value="1"/>
</dbReference>
<dbReference type="EMBL" id="JADBJN010000004">
    <property type="protein sequence ID" value="KAG5669593.1"/>
    <property type="molecule type" value="Genomic_DNA"/>
</dbReference>
<dbReference type="AlphaFoldDB" id="A0A9J6BI77"/>
<dbReference type="SUPFAM" id="SSF52540">
    <property type="entry name" value="P-loop containing nucleoside triphosphate hydrolases"/>
    <property type="match status" value="1"/>
</dbReference>
<dbReference type="OrthoDB" id="205623at2759"/>
<comment type="similarity">
    <text evidence="1">Belongs to the sulfotransferase 1 family.</text>
</comment>
<feature type="domain" description="Sulfotransferase" evidence="3">
    <location>
        <begin position="47"/>
        <end position="300"/>
    </location>
</feature>
<dbReference type="GO" id="GO:0008146">
    <property type="term" value="F:sulfotransferase activity"/>
    <property type="evidence" value="ECO:0007669"/>
    <property type="project" value="InterPro"/>
</dbReference>
<name>A0A9J6BI77_POLVA</name>
<evidence type="ECO:0000313" key="4">
    <source>
        <dbReference type="EMBL" id="KAG5669593.1"/>
    </source>
</evidence>
<protein>
    <recommendedName>
        <fullName evidence="3">Sulfotransferase domain-containing protein</fullName>
    </recommendedName>
</protein>
<dbReference type="Pfam" id="PF00685">
    <property type="entry name" value="Sulfotransfer_1"/>
    <property type="match status" value="1"/>
</dbReference>
<evidence type="ECO:0000313" key="5">
    <source>
        <dbReference type="Proteomes" id="UP001107558"/>
    </source>
</evidence>
<evidence type="ECO:0000256" key="1">
    <source>
        <dbReference type="ARBA" id="ARBA00005771"/>
    </source>
</evidence>
<accession>A0A9J6BI77</accession>
<evidence type="ECO:0000259" key="3">
    <source>
        <dbReference type="Pfam" id="PF00685"/>
    </source>
</evidence>
<reference evidence="4" key="1">
    <citation type="submission" date="2021-03" db="EMBL/GenBank/DDBJ databases">
        <title>Chromosome level genome of the anhydrobiotic midge Polypedilum vanderplanki.</title>
        <authorList>
            <person name="Yoshida Y."/>
            <person name="Kikawada T."/>
            <person name="Gusev O."/>
        </authorList>
    </citation>
    <scope>NUCLEOTIDE SEQUENCE</scope>
    <source>
        <strain evidence="4">NIAS01</strain>
        <tissue evidence="4">Whole body or cell culture</tissue>
    </source>
</reference>
<gene>
    <name evidence="4" type="ORF">PVAND_017480</name>
</gene>
<keyword evidence="5" id="KW-1185">Reference proteome</keyword>
<proteinExistence type="inferred from homology"/>
<evidence type="ECO:0000256" key="2">
    <source>
        <dbReference type="ARBA" id="ARBA00022679"/>
    </source>
</evidence>
<dbReference type="Proteomes" id="UP001107558">
    <property type="component" value="Chromosome 4"/>
</dbReference>
<dbReference type="PANTHER" id="PTHR11783">
    <property type="entry name" value="SULFOTRANSFERASE SULT"/>
    <property type="match status" value="1"/>
</dbReference>
<sequence>MTSKLDLFYPFKTVKAEGEKWKNFPSCVLFNIQEQNLDRIKREKIYPDDVFLCGFQRSGTTMMQEIIWLILNDFDFEKSKTELKDLRFPTLESIEMVEKVYNNKIKINMDSMQRPRTIKTHLPVQLLPDEFWISRPKIIFLTRDIRDVAISCFNVGLKLLAYKSSMEEFLQEFLDDKLPLCPYREHTLDYMNIPDYPNRLNLTYEWVNANIDEAILKIAKFLGKEVSDENLKLLKDHVEIANMKKIDTINRREFFENITDKSKPEEFIRKGKVENYKEEMPQEFHEKFDAWMEEIKKMKSSFEL</sequence>
<organism evidence="4 5">
    <name type="scientific">Polypedilum vanderplanki</name>
    <name type="common">Sleeping chironomid midge</name>
    <dbReference type="NCBI Taxonomy" id="319348"/>
    <lineage>
        <taxon>Eukaryota</taxon>
        <taxon>Metazoa</taxon>
        <taxon>Ecdysozoa</taxon>
        <taxon>Arthropoda</taxon>
        <taxon>Hexapoda</taxon>
        <taxon>Insecta</taxon>
        <taxon>Pterygota</taxon>
        <taxon>Neoptera</taxon>
        <taxon>Endopterygota</taxon>
        <taxon>Diptera</taxon>
        <taxon>Nematocera</taxon>
        <taxon>Chironomoidea</taxon>
        <taxon>Chironomidae</taxon>
        <taxon>Chironominae</taxon>
        <taxon>Polypedilum</taxon>
        <taxon>Polypedilum</taxon>
    </lineage>
</organism>